<name>A0A061RPX1_9CHLO</name>
<gene>
    <name evidence="2" type="primary">COAB</name>
    <name evidence="2" type="ORF">TSPGSL018_30644</name>
</gene>
<reference evidence="2" key="1">
    <citation type="submission" date="2014-05" db="EMBL/GenBank/DDBJ databases">
        <title>The transcriptome of the halophilic microalga Tetraselmis sp. GSL018 isolated from the Great Salt Lake, Utah.</title>
        <authorList>
            <person name="Jinkerson R.E."/>
            <person name="D'Adamo S."/>
            <person name="Posewitz M.C."/>
        </authorList>
    </citation>
    <scope>NUCLEOTIDE SEQUENCE</scope>
    <source>
        <strain evidence="2">GSL018</strain>
    </source>
</reference>
<dbReference type="SUPFAM" id="SSF102645">
    <property type="entry name" value="CoaB-like"/>
    <property type="match status" value="1"/>
</dbReference>
<feature type="region of interest" description="Disordered" evidence="1">
    <location>
        <begin position="243"/>
        <end position="317"/>
    </location>
</feature>
<dbReference type="Gene3D" id="3.40.50.10300">
    <property type="entry name" value="CoaB-like"/>
    <property type="match status" value="1"/>
</dbReference>
<proteinExistence type="predicted"/>
<dbReference type="GO" id="GO:0015937">
    <property type="term" value="P:coenzyme A biosynthetic process"/>
    <property type="evidence" value="ECO:0007669"/>
    <property type="project" value="UniProtKB-ARBA"/>
</dbReference>
<dbReference type="EMBL" id="GBEZ01013252">
    <property type="protein sequence ID" value="JAC72715.1"/>
    <property type="molecule type" value="Transcribed_RNA"/>
</dbReference>
<accession>A0A061RPX1</accession>
<organism evidence="2">
    <name type="scientific">Tetraselmis sp. GSL018</name>
    <dbReference type="NCBI Taxonomy" id="582737"/>
    <lineage>
        <taxon>Eukaryota</taxon>
        <taxon>Viridiplantae</taxon>
        <taxon>Chlorophyta</taxon>
        <taxon>core chlorophytes</taxon>
        <taxon>Chlorodendrophyceae</taxon>
        <taxon>Chlorodendrales</taxon>
        <taxon>Chlorodendraceae</taxon>
        <taxon>Tetraselmis</taxon>
    </lineage>
</organism>
<evidence type="ECO:0000256" key="1">
    <source>
        <dbReference type="SAM" id="MobiDB-lite"/>
    </source>
</evidence>
<protein>
    <submittedName>
        <fullName evidence="2">Phosphopantothenate-cysteine ligase</fullName>
    </submittedName>
</protein>
<dbReference type="InterPro" id="IPR035929">
    <property type="entry name" value="CoaB-like_sf"/>
</dbReference>
<dbReference type="AlphaFoldDB" id="A0A061RPX1"/>
<dbReference type="GO" id="GO:0016874">
    <property type="term" value="F:ligase activity"/>
    <property type="evidence" value="ECO:0007669"/>
    <property type="project" value="UniProtKB-KW"/>
</dbReference>
<keyword evidence="2" id="KW-0436">Ligase</keyword>
<sequence>MADLEGFLPSDSEAADDLHSLAAAVKERLLSFAAGPAGDSGRPVVCVTSGGTTVPLEKQCVRFIDNFSTGTRGAKSAERFLEKGYAVVFLTRKGSVQPFTDALSNESSFAVLKEALKLSPTNGLELQETKAGAGLKEAVRKIHEACESRLLLTVQYTTVFEYMLLLRAIAQELRRWRARAMVYLTAAVSDFYLPWDRRAISRPAGGAQAAVLRGRAGAQPGACPEDARGAPDRMGARCLCGELQAGDGRGPPRAKGEGRAGVLRHARRGRQPPPNPQDARPRLLAGRIAGHPAGASRGGHRAADSGVPSRDARQAPSAIAPAELLPGFFDSTPHTRTSRAYACGITGSMHE</sequence>
<evidence type="ECO:0000313" key="2">
    <source>
        <dbReference type="EMBL" id="JAC72715.1"/>
    </source>
</evidence>